<accession>A0AAN7B1G3</accession>
<evidence type="ECO:0000313" key="2">
    <source>
        <dbReference type="EMBL" id="KAK4209211.1"/>
    </source>
</evidence>
<evidence type="ECO:0000313" key="3">
    <source>
        <dbReference type="Proteomes" id="UP001301769"/>
    </source>
</evidence>
<feature type="chain" id="PRO_5042848405" evidence="1">
    <location>
        <begin position="28"/>
        <end position="651"/>
    </location>
</feature>
<reference evidence="2" key="2">
    <citation type="submission" date="2023-05" db="EMBL/GenBank/DDBJ databases">
        <authorList>
            <consortium name="Lawrence Berkeley National Laboratory"/>
            <person name="Steindorff A."/>
            <person name="Hensen N."/>
            <person name="Bonometti L."/>
            <person name="Westerberg I."/>
            <person name="Brannstrom I.O."/>
            <person name="Guillou S."/>
            <person name="Cros-Aarteil S."/>
            <person name="Calhoun S."/>
            <person name="Haridas S."/>
            <person name="Kuo A."/>
            <person name="Mondo S."/>
            <person name="Pangilinan J."/>
            <person name="Riley R."/>
            <person name="Labutti K."/>
            <person name="Andreopoulos B."/>
            <person name="Lipzen A."/>
            <person name="Chen C."/>
            <person name="Yanf M."/>
            <person name="Daum C."/>
            <person name="Ng V."/>
            <person name="Clum A."/>
            <person name="Ohm R."/>
            <person name="Martin F."/>
            <person name="Silar P."/>
            <person name="Natvig D."/>
            <person name="Lalanne C."/>
            <person name="Gautier V."/>
            <person name="Ament-Velasquez S.L."/>
            <person name="Kruys A."/>
            <person name="Hutchinson M.I."/>
            <person name="Powell A.J."/>
            <person name="Barry K."/>
            <person name="Miller A.N."/>
            <person name="Grigoriev I.V."/>
            <person name="Debuchy R."/>
            <person name="Gladieux P."/>
            <person name="Thoren M.H."/>
            <person name="Johannesson H."/>
        </authorList>
    </citation>
    <scope>NUCLEOTIDE SEQUENCE</scope>
    <source>
        <strain evidence="2">PSN293</strain>
    </source>
</reference>
<protein>
    <submittedName>
        <fullName evidence="2">Uncharacterized protein</fullName>
    </submittedName>
</protein>
<feature type="signal peptide" evidence="1">
    <location>
        <begin position="1"/>
        <end position="27"/>
    </location>
</feature>
<comment type="caution">
    <text evidence="2">The sequence shown here is derived from an EMBL/GenBank/DDBJ whole genome shotgun (WGS) entry which is preliminary data.</text>
</comment>
<name>A0AAN7B1G3_9PEZI</name>
<dbReference type="Proteomes" id="UP001301769">
    <property type="component" value="Unassembled WGS sequence"/>
</dbReference>
<organism evidence="2 3">
    <name type="scientific">Rhypophila decipiens</name>
    <dbReference type="NCBI Taxonomy" id="261697"/>
    <lineage>
        <taxon>Eukaryota</taxon>
        <taxon>Fungi</taxon>
        <taxon>Dikarya</taxon>
        <taxon>Ascomycota</taxon>
        <taxon>Pezizomycotina</taxon>
        <taxon>Sordariomycetes</taxon>
        <taxon>Sordariomycetidae</taxon>
        <taxon>Sordariales</taxon>
        <taxon>Naviculisporaceae</taxon>
        <taxon>Rhypophila</taxon>
    </lineage>
</organism>
<keyword evidence="1" id="KW-0732">Signal</keyword>
<gene>
    <name evidence="2" type="ORF">QBC37DRAFT_404521</name>
</gene>
<proteinExistence type="predicted"/>
<keyword evidence="3" id="KW-1185">Reference proteome</keyword>
<sequence length="651" mass="69672">MARLSSLLTICAHIFLSIGAVIDPVKAPDPNIGQRHQVIARQDDIPLIPPAEALTSITPTVTTPAEVPAPNVAIAAVEPTAPGQIGVNPPTAPKIELHTSFTDEPMTVTLKGAATPTVAPALVTAVVAEGYLNIGLAPKLADKLQEIAQQIPPCGGALAKRHPVKVKGRQVAAPACGFDGFASRVAQETELTDWALLEAQLDQALTGAMNWGADAAAHVIQLVSSGEMTAVWASLSSQRNIVTAGAGLVTWQLFKTMYESLHLNAVSSMKGIALHPDTISKTETEYKTDDKCKKEEKDRTQCKKDDCKGDKNNFCTTGDQTGCPCKGSEIRQIGQMRPPSYAEAFANLPIVPLFDKESVLKAPECDSAARFNYPLNDWKVMALAFSNGPAKDLGKEAITAYNGTYKFTFGWFPKSESKCSTSSVNPMLNYMVDDPSLNCREGSVENTLLGSGKMETDCGTIKWSIKMSDNTVIVDPVLGGGPPPTTGLDSSPRFCYDPKAEAWTGKKVVKATLEKEAKKACEAFAAKGPVQFKPDEAVRLYPVPKPAGVTTDYIDGVLYGFRVDWNRGREGCSAEELAKIPGGSLQEILPADSEGDGSCVNLMVQAWEKCDAQYGGNMGGFYDVGCLQYSFRPDNPMPHIVPKTPLEGGDN</sequence>
<dbReference type="EMBL" id="MU858212">
    <property type="protein sequence ID" value="KAK4209211.1"/>
    <property type="molecule type" value="Genomic_DNA"/>
</dbReference>
<dbReference type="AlphaFoldDB" id="A0AAN7B1G3"/>
<reference evidence="2" key="1">
    <citation type="journal article" date="2023" name="Mol. Phylogenet. Evol.">
        <title>Genome-scale phylogeny and comparative genomics of the fungal order Sordariales.</title>
        <authorList>
            <person name="Hensen N."/>
            <person name="Bonometti L."/>
            <person name="Westerberg I."/>
            <person name="Brannstrom I.O."/>
            <person name="Guillou S."/>
            <person name="Cros-Aarteil S."/>
            <person name="Calhoun S."/>
            <person name="Haridas S."/>
            <person name="Kuo A."/>
            <person name="Mondo S."/>
            <person name="Pangilinan J."/>
            <person name="Riley R."/>
            <person name="LaButti K."/>
            <person name="Andreopoulos B."/>
            <person name="Lipzen A."/>
            <person name="Chen C."/>
            <person name="Yan M."/>
            <person name="Daum C."/>
            <person name="Ng V."/>
            <person name="Clum A."/>
            <person name="Steindorff A."/>
            <person name="Ohm R.A."/>
            <person name="Martin F."/>
            <person name="Silar P."/>
            <person name="Natvig D.O."/>
            <person name="Lalanne C."/>
            <person name="Gautier V."/>
            <person name="Ament-Velasquez S.L."/>
            <person name="Kruys A."/>
            <person name="Hutchinson M.I."/>
            <person name="Powell A.J."/>
            <person name="Barry K."/>
            <person name="Miller A.N."/>
            <person name="Grigoriev I.V."/>
            <person name="Debuchy R."/>
            <person name="Gladieux P."/>
            <person name="Hiltunen Thoren M."/>
            <person name="Johannesson H."/>
        </authorList>
    </citation>
    <scope>NUCLEOTIDE SEQUENCE</scope>
    <source>
        <strain evidence="2">PSN293</strain>
    </source>
</reference>
<evidence type="ECO:0000256" key="1">
    <source>
        <dbReference type="SAM" id="SignalP"/>
    </source>
</evidence>